<dbReference type="CDD" id="cd14688">
    <property type="entry name" value="bZIP_YAP"/>
    <property type="match status" value="1"/>
</dbReference>
<comment type="caution">
    <text evidence="2">The sequence shown here is derived from an EMBL/GenBank/DDBJ whole genome shotgun (WGS) entry which is preliminary data.</text>
</comment>
<dbReference type="InterPro" id="IPR052635">
    <property type="entry name" value="Sec_Metab_Biosynth_Reg"/>
</dbReference>
<feature type="region of interest" description="Disordered" evidence="1">
    <location>
        <begin position="1"/>
        <end position="176"/>
    </location>
</feature>
<dbReference type="PROSITE" id="PS00036">
    <property type="entry name" value="BZIP_BASIC"/>
    <property type="match status" value="1"/>
</dbReference>
<reference evidence="2" key="1">
    <citation type="submission" date="2019-05" db="EMBL/GenBank/DDBJ databases">
        <authorList>
            <person name="Piombo E."/>
        </authorList>
    </citation>
    <scope>NUCLEOTIDE SEQUENCE</scope>
    <source>
        <strain evidence="2">C2S</strain>
    </source>
</reference>
<feature type="compositionally biased region" description="Basic and acidic residues" evidence="1">
    <location>
        <begin position="139"/>
        <end position="153"/>
    </location>
</feature>
<name>A0A2H3RQZ3_FUSFU</name>
<feature type="compositionally biased region" description="Acidic residues" evidence="1">
    <location>
        <begin position="111"/>
        <end position="120"/>
    </location>
</feature>
<dbReference type="GO" id="GO:0003700">
    <property type="term" value="F:DNA-binding transcription factor activity"/>
    <property type="evidence" value="ECO:0007669"/>
    <property type="project" value="InterPro"/>
</dbReference>
<dbReference type="EMBL" id="CABFJX010000379">
    <property type="protein sequence ID" value="VTT75802.1"/>
    <property type="molecule type" value="Genomic_DNA"/>
</dbReference>
<protein>
    <submittedName>
        <fullName evidence="2">Uncharacterized protein</fullName>
    </submittedName>
</protein>
<dbReference type="AlphaFoldDB" id="A0A2H3RQZ3"/>
<feature type="compositionally biased region" description="Basic and acidic residues" evidence="1">
    <location>
        <begin position="68"/>
        <end position="77"/>
    </location>
</feature>
<organism evidence="2 3">
    <name type="scientific">Fusarium fujikuroi</name>
    <name type="common">Bakanae and foot rot disease fungus</name>
    <name type="synonym">Gibberella fujikuroi</name>
    <dbReference type="NCBI Taxonomy" id="5127"/>
    <lineage>
        <taxon>Eukaryota</taxon>
        <taxon>Fungi</taxon>
        <taxon>Dikarya</taxon>
        <taxon>Ascomycota</taxon>
        <taxon>Pezizomycotina</taxon>
        <taxon>Sordariomycetes</taxon>
        <taxon>Hypocreomycetidae</taxon>
        <taxon>Hypocreales</taxon>
        <taxon>Nectriaceae</taxon>
        <taxon>Fusarium</taxon>
        <taxon>Fusarium fujikuroi species complex</taxon>
    </lineage>
</organism>
<proteinExistence type="predicted"/>
<dbReference type="Proteomes" id="UP000760494">
    <property type="component" value="Unassembled WGS sequence"/>
</dbReference>
<dbReference type="PANTHER" id="PTHR39607">
    <property type="entry name" value="XANTHOCILLIN BIOSYNTHESIS CLUSTER TRANSCRIPTION FACTOR XANC-RELATED"/>
    <property type="match status" value="1"/>
</dbReference>
<feature type="compositionally biased region" description="Polar residues" evidence="1">
    <location>
        <begin position="1"/>
        <end position="12"/>
    </location>
</feature>
<gene>
    <name evidence="2" type="ORF">C2S_10035</name>
</gene>
<evidence type="ECO:0000256" key="1">
    <source>
        <dbReference type="SAM" id="MobiDB-lite"/>
    </source>
</evidence>
<dbReference type="PANTHER" id="PTHR39607:SF2">
    <property type="entry name" value="BZIP DOMAIN-CONTAINING PROTEIN"/>
    <property type="match status" value="1"/>
</dbReference>
<dbReference type="InterPro" id="IPR004827">
    <property type="entry name" value="bZIP"/>
</dbReference>
<sequence length="256" mass="28330">MSLPNQSPSELQTPEIRIQSASPDQETDERERSSGKRSKSPSKLAPTRQTRSQSSGHKDKKKASTSKSDSHSSEKSKMGGSSKHSSHSSHSSHKGSSSSHSSKKSKSSSVDDVDWSDITDPEERRRIQNRIAQRKFREKARENKERAERDSRNQEYAGNSYRIPSANDFNSYSDPSGLPWGSMNIGHFVGRSQEAESRHSSSRRGTHSADDSFATATYSASPSYGAQWAQASYGESSGADEMYYDDSYLYDPNAGQ</sequence>
<feature type="compositionally biased region" description="Basic residues" evidence="1">
    <location>
        <begin position="84"/>
        <end position="93"/>
    </location>
</feature>
<evidence type="ECO:0000313" key="2">
    <source>
        <dbReference type="EMBL" id="VTT75802.1"/>
    </source>
</evidence>
<evidence type="ECO:0000313" key="3">
    <source>
        <dbReference type="Proteomes" id="UP000760494"/>
    </source>
</evidence>
<accession>A0A2H3RQZ3</accession>
<feature type="region of interest" description="Disordered" evidence="1">
    <location>
        <begin position="189"/>
        <end position="214"/>
    </location>
</feature>